<evidence type="ECO:0000256" key="1">
    <source>
        <dbReference type="PROSITE-ProRule" id="PRU00169"/>
    </source>
</evidence>
<dbReference type="Proteomes" id="UP000321746">
    <property type="component" value="Unassembled WGS sequence"/>
</dbReference>
<accession>A0A511XLT7</accession>
<evidence type="ECO:0000259" key="2">
    <source>
        <dbReference type="PROSITE" id="PS50110"/>
    </source>
</evidence>
<dbReference type="GO" id="GO:0000160">
    <property type="term" value="P:phosphorelay signal transduction system"/>
    <property type="evidence" value="ECO:0007669"/>
    <property type="project" value="InterPro"/>
</dbReference>
<dbReference type="SUPFAM" id="SSF52172">
    <property type="entry name" value="CheY-like"/>
    <property type="match status" value="1"/>
</dbReference>
<dbReference type="Pfam" id="PF00072">
    <property type="entry name" value="Response_reg"/>
    <property type="match status" value="1"/>
</dbReference>
<organism evidence="3 4">
    <name type="scientific">Acetobacter oeni</name>
    <dbReference type="NCBI Taxonomy" id="304077"/>
    <lineage>
        <taxon>Bacteria</taxon>
        <taxon>Pseudomonadati</taxon>
        <taxon>Pseudomonadota</taxon>
        <taxon>Alphaproteobacteria</taxon>
        <taxon>Acetobacterales</taxon>
        <taxon>Acetobacteraceae</taxon>
        <taxon>Acetobacter</taxon>
    </lineage>
</organism>
<feature type="modified residue" description="4-aspartylphosphate" evidence="1">
    <location>
        <position position="58"/>
    </location>
</feature>
<dbReference type="InterPro" id="IPR001789">
    <property type="entry name" value="Sig_transdc_resp-reg_receiver"/>
</dbReference>
<dbReference type="PANTHER" id="PTHR43228">
    <property type="entry name" value="TWO-COMPONENT RESPONSE REGULATOR"/>
    <property type="match status" value="1"/>
</dbReference>
<dbReference type="InterPro" id="IPR011006">
    <property type="entry name" value="CheY-like_superfamily"/>
</dbReference>
<comment type="caution">
    <text evidence="3">The sequence shown here is derived from an EMBL/GenBank/DDBJ whole genome shotgun (WGS) entry which is preliminary data.</text>
</comment>
<dbReference type="PANTHER" id="PTHR43228:SF1">
    <property type="entry name" value="TWO-COMPONENT RESPONSE REGULATOR ARR22"/>
    <property type="match status" value="1"/>
</dbReference>
<dbReference type="SMART" id="SM00448">
    <property type="entry name" value="REC"/>
    <property type="match status" value="1"/>
</dbReference>
<dbReference type="AlphaFoldDB" id="A0A511XLT7"/>
<evidence type="ECO:0000313" key="3">
    <source>
        <dbReference type="EMBL" id="GEN63907.1"/>
    </source>
</evidence>
<dbReference type="Gene3D" id="3.40.50.2300">
    <property type="match status" value="1"/>
</dbReference>
<reference evidence="3 4" key="1">
    <citation type="submission" date="2019-07" db="EMBL/GenBank/DDBJ databases">
        <title>Whole genome shotgun sequence of Acetobacter oeni NBRC 105207.</title>
        <authorList>
            <person name="Hosoyama A."/>
            <person name="Uohara A."/>
            <person name="Ohji S."/>
            <person name="Ichikawa N."/>
        </authorList>
    </citation>
    <scope>NUCLEOTIDE SEQUENCE [LARGE SCALE GENOMIC DNA]</scope>
    <source>
        <strain evidence="3 4">NBRC 105207</strain>
    </source>
</reference>
<dbReference type="RefSeq" id="WP_146889342.1">
    <property type="nucleotide sequence ID" value="NZ_BJYG01000029.1"/>
</dbReference>
<dbReference type="PROSITE" id="PS50110">
    <property type="entry name" value="RESPONSE_REGULATORY"/>
    <property type="match status" value="1"/>
</dbReference>
<name>A0A511XLT7_9PROT</name>
<dbReference type="OrthoDB" id="9800897at2"/>
<dbReference type="EMBL" id="BJYG01000029">
    <property type="protein sequence ID" value="GEN63907.1"/>
    <property type="molecule type" value="Genomic_DNA"/>
</dbReference>
<keyword evidence="4" id="KW-1185">Reference proteome</keyword>
<keyword evidence="1" id="KW-0597">Phosphoprotein</keyword>
<proteinExistence type="predicted"/>
<evidence type="ECO:0000313" key="4">
    <source>
        <dbReference type="Proteomes" id="UP000321746"/>
    </source>
</evidence>
<dbReference type="InterPro" id="IPR052048">
    <property type="entry name" value="ST_Response_Regulator"/>
</dbReference>
<feature type="domain" description="Response regulatory" evidence="2">
    <location>
        <begin position="8"/>
        <end position="125"/>
    </location>
</feature>
<gene>
    <name evidence="3" type="ORF">AOE01nite_21310</name>
</gene>
<sequence>MPSASAIKALIVDDQTSIRTILRNSLAQIGIVQVSERKNGKDAVDYLSDNSVHLIISDFNMPEMNGLELLKAVRGNPKTQKTAFIILTGEANKDLVQEAVKGGVNNFLAKPYTVAKLKSVLEAVFGTIAA</sequence>
<protein>
    <submittedName>
        <fullName evidence="3">Response regulator</fullName>
    </submittedName>
</protein>